<accession>A0A5C6AJ01</accession>
<dbReference type="NCBIfam" id="NF002542">
    <property type="entry name" value="PRK02101.1-3"/>
    <property type="match status" value="1"/>
</dbReference>
<dbReference type="Proteomes" id="UP000317421">
    <property type="component" value="Unassembled WGS sequence"/>
</dbReference>
<dbReference type="EMBL" id="SJPR01000001">
    <property type="protein sequence ID" value="TWT99218.1"/>
    <property type="molecule type" value="Genomic_DNA"/>
</dbReference>
<dbReference type="GO" id="GO:0005829">
    <property type="term" value="C:cytosol"/>
    <property type="evidence" value="ECO:0007669"/>
    <property type="project" value="TreeGrafter"/>
</dbReference>
<reference evidence="2 3" key="1">
    <citation type="submission" date="2019-02" db="EMBL/GenBank/DDBJ databases">
        <title>Deep-cultivation of Planctomycetes and their phenomic and genomic characterization uncovers novel biology.</title>
        <authorList>
            <person name="Wiegand S."/>
            <person name="Jogler M."/>
            <person name="Boedeker C."/>
            <person name="Pinto D."/>
            <person name="Vollmers J."/>
            <person name="Rivas-Marin E."/>
            <person name="Kohn T."/>
            <person name="Peeters S.H."/>
            <person name="Heuer A."/>
            <person name="Rast P."/>
            <person name="Oberbeckmann S."/>
            <person name="Bunk B."/>
            <person name="Jeske O."/>
            <person name="Meyerdierks A."/>
            <person name="Storesund J.E."/>
            <person name="Kallscheuer N."/>
            <person name="Luecker S."/>
            <person name="Lage O.M."/>
            <person name="Pohl T."/>
            <person name="Merkel B.J."/>
            <person name="Hornburger P."/>
            <person name="Mueller R.-W."/>
            <person name="Bruemmer F."/>
            <person name="Labrenz M."/>
            <person name="Spormann A.M."/>
            <person name="Op Den Camp H."/>
            <person name="Overmann J."/>
            <person name="Amann R."/>
            <person name="Jetten M.S.M."/>
            <person name="Mascher T."/>
            <person name="Medema M.H."/>
            <person name="Devos D.P."/>
            <person name="Kaster A.-K."/>
            <person name="Ovreas L."/>
            <person name="Rohde M."/>
            <person name="Galperin M.Y."/>
            <person name="Jogler C."/>
        </authorList>
    </citation>
    <scope>NUCLEOTIDE SEQUENCE [LARGE SCALE GENOMIC DNA]</scope>
    <source>
        <strain evidence="2 3">Pla108</strain>
    </source>
</reference>
<dbReference type="RefSeq" id="WP_146441518.1">
    <property type="nucleotide sequence ID" value="NZ_SJPR01000001.1"/>
</dbReference>
<proteinExistence type="inferred from homology"/>
<dbReference type="PANTHER" id="PTHR30283:SF4">
    <property type="entry name" value="PEROXIDE STRESS RESISTANCE PROTEIN YAAA"/>
    <property type="match status" value="1"/>
</dbReference>
<evidence type="ECO:0000313" key="3">
    <source>
        <dbReference type="Proteomes" id="UP000317421"/>
    </source>
</evidence>
<sequence length="255" mass="28301">MLILLSPAKTLDFSPSDRDLPATKPVLHREAKQLAAVAKKLSVRDVAKLMELSDTLADTAHGYLQDWKAKWDPRGAKQAVLAFRGDVYQGLDADTLSDTQLVKAQDQIRILSGLYGVLRPLDLIQPYRLEMGRRLANPRGKGIYAWWGDQVTDALKADLVDAKSPLVVNLASNEYAAVVRLKRLDAEVVTPTFKERKGDDYRIVSFFAKRARGAMARDLLRSRAVGRRAIEAFSADGYAYREGLSTPATPVFTRG</sequence>
<dbReference type="HAMAP" id="MF_00652">
    <property type="entry name" value="UPF0246"/>
    <property type="match status" value="1"/>
</dbReference>
<dbReference type="OrthoDB" id="9777133at2"/>
<comment type="similarity">
    <text evidence="1">Belongs to the UPF0246 family.</text>
</comment>
<keyword evidence="3" id="KW-1185">Reference proteome</keyword>
<organism evidence="2 3">
    <name type="scientific">Botrimarina colliarenosi</name>
    <dbReference type="NCBI Taxonomy" id="2528001"/>
    <lineage>
        <taxon>Bacteria</taxon>
        <taxon>Pseudomonadati</taxon>
        <taxon>Planctomycetota</taxon>
        <taxon>Planctomycetia</taxon>
        <taxon>Pirellulales</taxon>
        <taxon>Lacipirellulaceae</taxon>
        <taxon>Botrimarina</taxon>
    </lineage>
</organism>
<dbReference type="AlphaFoldDB" id="A0A5C6AJ01"/>
<gene>
    <name evidence="2" type="ORF">Pla108_01530</name>
</gene>
<dbReference type="PANTHER" id="PTHR30283">
    <property type="entry name" value="PEROXIDE STRESS RESPONSE PROTEIN YAAA"/>
    <property type="match status" value="1"/>
</dbReference>
<evidence type="ECO:0000256" key="1">
    <source>
        <dbReference type="HAMAP-Rule" id="MF_00652"/>
    </source>
</evidence>
<comment type="caution">
    <text evidence="2">The sequence shown here is derived from an EMBL/GenBank/DDBJ whole genome shotgun (WGS) entry which is preliminary data.</text>
</comment>
<dbReference type="Pfam" id="PF03883">
    <property type="entry name" value="H2O2_YaaD"/>
    <property type="match status" value="1"/>
</dbReference>
<protein>
    <recommendedName>
        <fullName evidence="1">UPF0246 protein Pla108_01530</fullName>
    </recommendedName>
</protein>
<dbReference type="InterPro" id="IPR005583">
    <property type="entry name" value="YaaA"/>
</dbReference>
<evidence type="ECO:0000313" key="2">
    <source>
        <dbReference type="EMBL" id="TWT99218.1"/>
    </source>
</evidence>
<name>A0A5C6AJ01_9BACT</name>
<dbReference type="GO" id="GO:0033194">
    <property type="term" value="P:response to hydroperoxide"/>
    <property type="evidence" value="ECO:0007669"/>
    <property type="project" value="TreeGrafter"/>
</dbReference>